<comment type="caution">
    <text evidence="2">The sequence shown here is derived from an EMBL/GenBank/DDBJ whole genome shotgun (WGS) entry which is preliminary data.</text>
</comment>
<evidence type="ECO:0000313" key="2">
    <source>
        <dbReference type="EMBL" id="MPN45835.1"/>
    </source>
</evidence>
<keyword evidence="1" id="KW-0812">Transmembrane</keyword>
<reference evidence="2" key="1">
    <citation type="submission" date="2019-08" db="EMBL/GenBank/DDBJ databases">
        <authorList>
            <person name="Kucharzyk K."/>
            <person name="Murdoch R.W."/>
            <person name="Higgins S."/>
            <person name="Loffler F."/>
        </authorList>
    </citation>
    <scope>NUCLEOTIDE SEQUENCE</scope>
</reference>
<gene>
    <name evidence="2" type="ORF">SDC9_193408</name>
</gene>
<proteinExistence type="predicted"/>
<keyword evidence="1" id="KW-0472">Membrane</keyword>
<organism evidence="2">
    <name type="scientific">bioreactor metagenome</name>
    <dbReference type="NCBI Taxonomy" id="1076179"/>
    <lineage>
        <taxon>unclassified sequences</taxon>
        <taxon>metagenomes</taxon>
        <taxon>ecological metagenomes</taxon>
    </lineage>
</organism>
<protein>
    <submittedName>
        <fullName evidence="2">Uncharacterized protein</fullName>
    </submittedName>
</protein>
<accession>A0A645I3G6</accession>
<evidence type="ECO:0000256" key="1">
    <source>
        <dbReference type="SAM" id="Phobius"/>
    </source>
</evidence>
<dbReference type="EMBL" id="VSSQ01106012">
    <property type="protein sequence ID" value="MPN45835.1"/>
    <property type="molecule type" value="Genomic_DNA"/>
</dbReference>
<name>A0A645I3G6_9ZZZZ</name>
<keyword evidence="1" id="KW-1133">Transmembrane helix</keyword>
<sequence>MLGLKGISSFGVSLFREMHFPELLTCLLICLFVPQSWEIVPFYKNVNNVKAYAFLRSKIVIAAIVFVLAVVLISTKPTEFLYFQF</sequence>
<dbReference type="AlphaFoldDB" id="A0A645I3G6"/>
<feature type="transmembrane region" description="Helical" evidence="1">
    <location>
        <begin position="20"/>
        <end position="43"/>
    </location>
</feature>
<feature type="transmembrane region" description="Helical" evidence="1">
    <location>
        <begin position="55"/>
        <end position="75"/>
    </location>
</feature>